<evidence type="ECO:0000313" key="4">
    <source>
        <dbReference type="Proteomes" id="UP001515660"/>
    </source>
</evidence>
<protein>
    <submittedName>
        <fullName evidence="3">Glycosyltransferase family 4 protein</fullName>
    </submittedName>
</protein>
<dbReference type="SUPFAM" id="SSF53756">
    <property type="entry name" value="UDP-Glycosyltransferase/glycogen phosphorylase"/>
    <property type="match status" value="1"/>
</dbReference>
<organism evidence="3 4">
    <name type="scientific">Rhodobacter calidifons</name>
    <dbReference type="NCBI Taxonomy" id="2715277"/>
    <lineage>
        <taxon>Bacteria</taxon>
        <taxon>Pseudomonadati</taxon>
        <taxon>Pseudomonadota</taxon>
        <taxon>Alphaproteobacteria</taxon>
        <taxon>Rhodobacterales</taxon>
        <taxon>Rhodobacter group</taxon>
        <taxon>Rhodobacter</taxon>
    </lineage>
</organism>
<evidence type="ECO:0000259" key="2">
    <source>
        <dbReference type="Pfam" id="PF13439"/>
    </source>
</evidence>
<evidence type="ECO:0000259" key="1">
    <source>
        <dbReference type="Pfam" id="PF00534"/>
    </source>
</evidence>
<dbReference type="InterPro" id="IPR001296">
    <property type="entry name" value="Glyco_trans_1"/>
</dbReference>
<dbReference type="InterPro" id="IPR050194">
    <property type="entry name" value="Glycosyltransferase_grp1"/>
</dbReference>
<sequence length="428" mass="45744">MADPPGAATVQATDAAGTVAPGPVAYLTGDYPKVSHTFILREVQAVRAAGVPVVTCSIRRPPASEFKGAEEQQARAETFYVIAAAKNPLRLMQAHLGALLRSPGTWLSTLALAIRMRAPGLKALLWQIFYFVEAAVLADHLRKVKARHLHNHFGNSSCSVAVLAAKLAGIPYSFTEHGPAIFFEVDRWALPEKIARAQFVVAITHFCRAQLMLFSDPAHWGKIAIVHCGVDPALYRRAAPGFGKRVAFVGRLDPVKGALLLIEAMAEVLKVHPDATLTLAGDGPARAPAEARAAELGIAGSVRFAGFMTQPQVAELLSTSDMLVLPSFAEGLPVVYMEALASQIPVVASRVAGVPELVQDGVTGFTVPPGDVSTLAERMMQLMADPELSARLGEAGRRAVEQEHDIAREGAWLAELFRKGGPDGRLRP</sequence>
<gene>
    <name evidence="3" type="ORF">G8O29_09915</name>
</gene>
<reference evidence="3 4" key="1">
    <citation type="journal article" date="2022" name="Microorganisms">
        <title>Genome Sequence and Characterization of a Xanthorhodopsin-Containing, Aerobic Anoxygenic Phototrophic Rhodobacter Species, Isolated from Mesophilic Conditions at Yellowstone National Park.</title>
        <authorList>
            <person name="Kyndt J.A."/>
            <person name="Robertson S."/>
            <person name="Shoffstall I.B."/>
            <person name="Ramaley R.F."/>
            <person name="Meyer T.E."/>
        </authorList>
    </citation>
    <scope>NUCLEOTIDE SEQUENCE [LARGE SCALE GENOMIC DNA]</scope>
    <source>
        <strain evidence="3 4">M37P</strain>
    </source>
</reference>
<dbReference type="Pfam" id="PF13439">
    <property type="entry name" value="Glyco_transf_4"/>
    <property type="match status" value="1"/>
</dbReference>
<name>A0ABX0G862_9RHOB</name>
<dbReference type="Pfam" id="PF00534">
    <property type="entry name" value="Glycos_transf_1"/>
    <property type="match status" value="1"/>
</dbReference>
<comment type="caution">
    <text evidence="3">The sequence shown here is derived from an EMBL/GenBank/DDBJ whole genome shotgun (WGS) entry which is preliminary data.</text>
</comment>
<keyword evidence="4" id="KW-1185">Reference proteome</keyword>
<dbReference type="RefSeq" id="WP_166403080.1">
    <property type="nucleotide sequence ID" value="NZ_JAANHS010000006.1"/>
</dbReference>
<feature type="domain" description="Glycosyltransferase subfamily 4-like N-terminal" evidence="2">
    <location>
        <begin position="129"/>
        <end position="233"/>
    </location>
</feature>
<proteinExistence type="predicted"/>
<dbReference type="Proteomes" id="UP001515660">
    <property type="component" value="Unassembled WGS sequence"/>
</dbReference>
<dbReference type="EMBL" id="JAANHS010000006">
    <property type="protein sequence ID" value="NHB77054.1"/>
    <property type="molecule type" value="Genomic_DNA"/>
</dbReference>
<evidence type="ECO:0000313" key="3">
    <source>
        <dbReference type="EMBL" id="NHB77054.1"/>
    </source>
</evidence>
<feature type="domain" description="Glycosyl transferase family 1" evidence="1">
    <location>
        <begin position="244"/>
        <end position="398"/>
    </location>
</feature>
<dbReference type="InterPro" id="IPR028098">
    <property type="entry name" value="Glyco_trans_4-like_N"/>
</dbReference>
<dbReference type="PANTHER" id="PTHR45947:SF15">
    <property type="entry name" value="TEICHURONIC ACID BIOSYNTHESIS GLYCOSYLTRANSFERASE TUAC-RELATED"/>
    <property type="match status" value="1"/>
</dbReference>
<accession>A0ABX0G862</accession>
<dbReference type="Gene3D" id="3.40.50.2000">
    <property type="entry name" value="Glycogen Phosphorylase B"/>
    <property type="match status" value="2"/>
</dbReference>
<dbReference type="PANTHER" id="PTHR45947">
    <property type="entry name" value="SULFOQUINOVOSYL TRANSFERASE SQD2"/>
    <property type="match status" value="1"/>
</dbReference>